<proteinExistence type="inferred from homology"/>
<accession>A0A3L8GKM9</accession>
<dbReference type="InterPro" id="IPR051531">
    <property type="entry name" value="N-acetyltransferase"/>
</dbReference>
<dbReference type="GO" id="GO:0008999">
    <property type="term" value="F:protein-N-terminal-alanine acetyltransferase activity"/>
    <property type="evidence" value="ECO:0007669"/>
    <property type="project" value="TreeGrafter"/>
</dbReference>
<evidence type="ECO:0000313" key="5">
    <source>
        <dbReference type="EMBL" id="AHY15495.1"/>
    </source>
</evidence>
<dbReference type="EMBL" id="CP007586">
    <property type="protein sequence ID" value="AHY15495.1"/>
    <property type="molecule type" value="Genomic_DNA"/>
</dbReference>
<evidence type="ECO:0000313" key="7">
    <source>
        <dbReference type="Proteomes" id="UP000025245"/>
    </source>
</evidence>
<dbReference type="SUPFAM" id="SSF55729">
    <property type="entry name" value="Acyl-CoA N-acyltransferases (Nat)"/>
    <property type="match status" value="1"/>
</dbReference>
<evidence type="ECO:0000313" key="6">
    <source>
        <dbReference type="EMBL" id="RLU57685.1"/>
    </source>
</evidence>
<dbReference type="PANTHER" id="PTHR43792:SF8">
    <property type="entry name" value="[RIBOSOMAL PROTEIN US5]-ALANINE N-ACETYLTRANSFERASE"/>
    <property type="match status" value="1"/>
</dbReference>
<evidence type="ECO:0000256" key="2">
    <source>
        <dbReference type="ARBA" id="ARBA00023315"/>
    </source>
</evidence>
<sequence>MDIWTRLAAYSFVETQRLFLRPLTYLDAADFFDISGNPDQLDFIFPAHFSKKESDYLLTHTFLKNPLGIWAICSKNKNQMIGVIRLENLNQRHLSAEISYFLHKDYRGQGYMTEALKTLVFLCFQEFSFKKLFIITHLENTISQKLAQKVGFKMLHAYKGSDRYSHKMRHYLKYQLQSGDDHE</sequence>
<dbReference type="EMBL" id="QLQD01000036">
    <property type="protein sequence ID" value="RLU57685.1"/>
    <property type="molecule type" value="Genomic_DNA"/>
</dbReference>
<reference evidence="6 8" key="2">
    <citation type="submission" date="2018-06" db="EMBL/GenBank/DDBJ databases">
        <title>Mutators as drivers of adaptation in pathogenic bacteria and a risk factor for host jumps and vaccine escape.</title>
        <authorList>
            <person name="Barnes A.C."/>
            <person name="Silayeva O."/>
        </authorList>
    </citation>
    <scope>NUCLEOTIDE SEQUENCE [LARGE SCALE GENOMIC DNA]</scope>
    <source>
        <strain evidence="6 8">QMA0445</strain>
    </source>
</reference>
<evidence type="ECO:0000256" key="3">
    <source>
        <dbReference type="ARBA" id="ARBA00038502"/>
    </source>
</evidence>
<dbReference type="PROSITE" id="PS51186">
    <property type="entry name" value="GNAT"/>
    <property type="match status" value="1"/>
</dbReference>
<dbReference type="Proteomes" id="UP000269148">
    <property type="component" value="Unassembled WGS sequence"/>
</dbReference>
<dbReference type="InterPro" id="IPR000182">
    <property type="entry name" value="GNAT_dom"/>
</dbReference>
<feature type="domain" description="N-acetyltransferase" evidence="4">
    <location>
        <begin position="18"/>
        <end position="173"/>
    </location>
</feature>
<dbReference type="OrthoDB" id="9798081at2"/>
<dbReference type="KEGG" id="siz:SI82_03475"/>
<comment type="similarity">
    <text evidence="3">Belongs to the acetyltransferase family. RimJ subfamily.</text>
</comment>
<dbReference type="GO" id="GO:0005737">
    <property type="term" value="C:cytoplasm"/>
    <property type="evidence" value="ECO:0007669"/>
    <property type="project" value="TreeGrafter"/>
</dbReference>
<name>A0A3L8GKM9_STRIN</name>
<dbReference type="PANTHER" id="PTHR43792">
    <property type="entry name" value="GNAT FAMILY, PUTATIVE (AFU_ORTHOLOGUE AFUA_3G00765)-RELATED-RELATED"/>
    <property type="match status" value="1"/>
</dbReference>
<reference evidence="5 7" key="1">
    <citation type="journal article" date="2014" name="Genome Announc.">
        <title>Complete Genome Sequence of a Virulent Strain, Streptococcus iniae ISET0901, Isolated from Diseased Tilapia.</title>
        <authorList>
            <person name="Pridgeon J.W."/>
            <person name="Zhang D."/>
            <person name="Zhang L."/>
        </authorList>
    </citation>
    <scope>NUCLEOTIDE SEQUENCE [LARGE SCALE GENOMIC DNA]</scope>
    <source>
        <strain evidence="5 7">ISET0901</strain>
    </source>
</reference>
<dbReference type="InterPro" id="IPR016181">
    <property type="entry name" value="Acyl_CoA_acyltransferase"/>
</dbReference>
<keyword evidence="7" id="KW-1185">Reference proteome</keyword>
<dbReference type="KEGG" id="siq:DQ08_03255"/>
<evidence type="ECO:0000313" key="8">
    <source>
        <dbReference type="Proteomes" id="UP000269148"/>
    </source>
</evidence>
<dbReference type="SMR" id="A0A3L8GKM9"/>
<dbReference type="CDD" id="cd04301">
    <property type="entry name" value="NAT_SF"/>
    <property type="match status" value="1"/>
</dbReference>
<dbReference type="Pfam" id="PF13302">
    <property type="entry name" value="Acetyltransf_3"/>
    <property type="match status" value="1"/>
</dbReference>
<evidence type="ECO:0000259" key="4">
    <source>
        <dbReference type="PROSITE" id="PS51186"/>
    </source>
</evidence>
<keyword evidence="1 6" id="KW-0808">Transferase</keyword>
<dbReference type="AlphaFoldDB" id="A0A3L8GKM9"/>
<dbReference type="RefSeq" id="WP_003100161.1">
    <property type="nucleotide sequence ID" value="NZ_CP010783.1"/>
</dbReference>
<dbReference type="GeneID" id="35764772"/>
<dbReference type="STRING" id="1346.BMF34_03365"/>
<evidence type="ECO:0000256" key="1">
    <source>
        <dbReference type="ARBA" id="ARBA00022679"/>
    </source>
</evidence>
<keyword evidence="2" id="KW-0012">Acyltransferase</keyword>
<dbReference type="Gene3D" id="3.40.630.30">
    <property type="match status" value="1"/>
</dbReference>
<dbReference type="Proteomes" id="UP000025245">
    <property type="component" value="Chromosome"/>
</dbReference>
<dbReference type="KEGG" id="sio:DW64_03245"/>
<gene>
    <name evidence="6" type="ORF">DIY07_03715</name>
    <name evidence="5" type="ORF">DQ08_03255</name>
</gene>
<protein>
    <submittedName>
        <fullName evidence="5">GNAT family acetyltransferase</fullName>
    </submittedName>
    <submittedName>
        <fullName evidence="6">N-acetyltransferase</fullName>
    </submittedName>
</protein>
<organism evidence="6 8">
    <name type="scientific">Streptococcus iniae</name>
    <name type="common">Streptococcus shiloi</name>
    <dbReference type="NCBI Taxonomy" id="1346"/>
    <lineage>
        <taxon>Bacteria</taxon>
        <taxon>Bacillati</taxon>
        <taxon>Bacillota</taxon>
        <taxon>Bacilli</taxon>
        <taxon>Lactobacillales</taxon>
        <taxon>Streptococcaceae</taxon>
        <taxon>Streptococcus</taxon>
    </lineage>
</organism>